<reference evidence="1 2" key="1">
    <citation type="submission" date="2015-09" db="EMBL/GenBank/DDBJ databases">
        <title>A metagenomics-based metabolic model of nitrate-dependent anaerobic oxidation of methane by Methanoperedens-like archaea.</title>
        <authorList>
            <person name="Arshad A."/>
            <person name="Speth D.R."/>
            <person name="De Graaf R.M."/>
            <person name="Op Den Camp H.J."/>
            <person name="Jetten M.S."/>
            <person name="Welte C.U."/>
        </authorList>
    </citation>
    <scope>NUCLEOTIDE SEQUENCE [LARGE SCALE GENOMIC DNA]</scope>
</reference>
<name>A0A0N8KQU2_9EURY</name>
<evidence type="ECO:0000313" key="2">
    <source>
        <dbReference type="Proteomes" id="UP000050360"/>
    </source>
</evidence>
<sequence>MGISKNTGRKTICFRRAWNNLRKKPQINADERRLTAMLSENHIEIPVTT</sequence>
<comment type="caution">
    <text evidence="1">The sequence shown here is derived from an EMBL/GenBank/DDBJ whole genome shotgun (WGS) entry which is preliminary data.</text>
</comment>
<evidence type="ECO:0000313" key="1">
    <source>
        <dbReference type="EMBL" id="KPQ43090.1"/>
    </source>
</evidence>
<organism evidence="1 2">
    <name type="scientific">Candidatus Methanoperedens nitratireducens</name>
    <dbReference type="NCBI Taxonomy" id="1392998"/>
    <lineage>
        <taxon>Archaea</taxon>
        <taxon>Methanobacteriati</taxon>
        <taxon>Methanobacteriota</taxon>
        <taxon>Stenosarchaea group</taxon>
        <taxon>Methanomicrobia</taxon>
        <taxon>Methanosarcinales</taxon>
        <taxon>ANME-2 cluster</taxon>
        <taxon>Candidatus Methanoperedentaceae</taxon>
        <taxon>Candidatus Methanoperedens</taxon>
    </lineage>
</organism>
<dbReference type="EMBL" id="LKCM01000180">
    <property type="protein sequence ID" value="KPQ43090.1"/>
    <property type="molecule type" value="Genomic_DNA"/>
</dbReference>
<dbReference type="Proteomes" id="UP000050360">
    <property type="component" value="Unassembled WGS sequence"/>
</dbReference>
<proteinExistence type="predicted"/>
<protein>
    <submittedName>
        <fullName evidence="1">Uncharacterized protein</fullName>
    </submittedName>
</protein>
<gene>
    <name evidence="1" type="ORF">MPEBLZ_02349</name>
</gene>
<dbReference type="AlphaFoldDB" id="A0A0N8KQU2"/>
<accession>A0A0N8KQU2</accession>